<protein>
    <submittedName>
        <fullName evidence="2 4">Uncharacterized protein</fullName>
    </submittedName>
</protein>
<proteinExistence type="predicted"/>
<dbReference type="Proteomes" id="UP000280834">
    <property type="component" value="Unassembled WGS sequence"/>
</dbReference>
<sequence length="49" mass="5579">MCSSLILLFLLFPSGNGCMAGYGYERMKLKEYLGIEWIEGGFDETDQHD</sequence>
<name>A0A0R3R0U5_9BILA</name>
<dbReference type="EMBL" id="UZAG01018469">
    <property type="protein sequence ID" value="VDO39740.1"/>
    <property type="molecule type" value="Genomic_DNA"/>
</dbReference>
<keyword evidence="1" id="KW-0732">Signal</keyword>
<feature type="signal peptide" evidence="1">
    <location>
        <begin position="1"/>
        <end position="17"/>
    </location>
</feature>
<accession>A0A0R3R0U5</accession>
<keyword evidence="3" id="KW-1185">Reference proteome</keyword>
<dbReference type="STRING" id="42155.A0A0R3R0U5"/>
<feature type="chain" id="PRO_5043130979" evidence="1">
    <location>
        <begin position="18"/>
        <end position="49"/>
    </location>
</feature>
<gene>
    <name evidence="2" type="ORF">BTMF_LOCUS11631</name>
</gene>
<evidence type="ECO:0000313" key="3">
    <source>
        <dbReference type="Proteomes" id="UP000280834"/>
    </source>
</evidence>
<dbReference type="WBParaSite" id="BTMF_0001363201-mRNA-1">
    <property type="protein sequence ID" value="BTMF_0001363201-mRNA-1"/>
    <property type="gene ID" value="BTMF_0001363201"/>
</dbReference>
<evidence type="ECO:0000313" key="2">
    <source>
        <dbReference type="EMBL" id="VDO39740.1"/>
    </source>
</evidence>
<organism evidence="4">
    <name type="scientific">Brugia timori</name>
    <dbReference type="NCBI Taxonomy" id="42155"/>
    <lineage>
        <taxon>Eukaryota</taxon>
        <taxon>Metazoa</taxon>
        <taxon>Ecdysozoa</taxon>
        <taxon>Nematoda</taxon>
        <taxon>Chromadorea</taxon>
        <taxon>Rhabditida</taxon>
        <taxon>Spirurina</taxon>
        <taxon>Spiruromorpha</taxon>
        <taxon>Filarioidea</taxon>
        <taxon>Onchocercidae</taxon>
        <taxon>Brugia</taxon>
    </lineage>
</organism>
<reference evidence="2 3" key="2">
    <citation type="submission" date="2018-11" db="EMBL/GenBank/DDBJ databases">
        <authorList>
            <consortium name="Pathogen Informatics"/>
        </authorList>
    </citation>
    <scope>NUCLEOTIDE SEQUENCE [LARGE SCALE GENOMIC DNA]</scope>
</reference>
<evidence type="ECO:0000256" key="1">
    <source>
        <dbReference type="SAM" id="SignalP"/>
    </source>
</evidence>
<evidence type="ECO:0000313" key="4">
    <source>
        <dbReference type="WBParaSite" id="BTMF_0001363201-mRNA-1"/>
    </source>
</evidence>
<reference evidence="4" key="1">
    <citation type="submission" date="2017-02" db="UniProtKB">
        <authorList>
            <consortium name="WormBaseParasite"/>
        </authorList>
    </citation>
    <scope>IDENTIFICATION</scope>
</reference>
<dbReference type="AlphaFoldDB" id="A0A0R3R0U5"/>